<evidence type="ECO:0000313" key="3">
    <source>
        <dbReference type="Proteomes" id="UP000735302"/>
    </source>
</evidence>
<dbReference type="AlphaFoldDB" id="A0AAV4DHH7"/>
<dbReference type="Proteomes" id="UP000735302">
    <property type="component" value="Unassembled WGS sequence"/>
</dbReference>
<comment type="caution">
    <text evidence="2">The sequence shown here is derived from an EMBL/GenBank/DDBJ whole genome shotgun (WGS) entry which is preliminary data.</text>
</comment>
<dbReference type="EMBL" id="BLXT01007896">
    <property type="protein sequence ID" value="GFO43707.1"/>
    <property type="molecule type" value="Genomic_DNA"/>
</dbReference>
<dbReference type="PANTHER" id="PTHR33481">
    <property type="entry name" value="REVERSE TRANSCRIPTASE"/>
    <property type="match status" value="1"/>
</dbReference>
<dbReference type="PANTHER" id="PTHR33481:SF1">
    <property type="entry name" value="ENDONUCLEASE_EXONUCLEASE_PHOSPHATASE DOMAIN-CONTAINING PROTEIN-RELATED"/>
    <property type="match status" value="1"/>
</dbReference>
<evidence type="ECO:0000313" key="2">
    <source>
        <dbReference type="EMBL" id="GFO43707.1"/>
    </source>
</evidence>
<evidence type="ECO:0000259" key="1">
    <source>
        <dbReference type="PROSITE" id="PS50878"/>
    </source>
</evidence>
<sequence>MEELKNSVNKSNESAACPDGVYYQFLRHLPESCLHTLLKLFNNIWTTGDIRPSCTEASVVPIPKPGKDPSDPSNYRPIALTSCLCKTLERMVNDRLVHVLESSNLLPKENGVPQGSILSSMLFNLKINNIINSVFKHVNASLFVDHFAIYAEAKHLQHLERTIQLCINNVQKWVSENGFKFSVSVSVSKTTCVHFQRQRIYTKPALHLKGEAKFLGVFFDQKLTFKNHVTYLKKKCLKALNLLRVVGHTDWGSDRATLLKLYRTLVRSKLDYGSVVYGSAKKHVLRALDPIHHQSLRIALGAFRTSPIKSLCAEAGEPSLEHRRIKLAFNYVLKSKSLPRNPCHDVVFEAPLSDFSAVTKPEPNLVANTFEHIKNAKINLNTIDNLHVQCPSSWEEHKINVDISLTKQKKENTSEVAYKKDFFRMKEKFSNHYAVFTDGSKLDEKVAAAAYFPEHPSNSPERRGICFQC</sequence>
<dbReference type="PROSITE" id="PS50878">
    <property type="entry name" value="RT_POL"/>
    <property type="match status" value="1"/>
</dbReference>
<reference evidence="2 3" key="1">
    <citation type="journal article" date="2021" name="Elife">
        <title>Chloroplast acquisition without the gene transfer in kleptoplastic sea slugs, Plakobranchus ocellatus.</title>
        <authorList>
            <person name="Maeda T."/>
            <person name="Takahashi S."/>
            <person name="Yoshida T."/>
            <person name="Shimamura S."/>
            <person name="Takaki Y."/>
            <person name="Nagai Y."/>
            <person name="Toyoda A."/>
            <person name="Suzuki Y."/>
            <person name="Arimoto A."/>
            <person name="Ishii H."/>
            <person name="Satoh N."/>
            <person name="Nishiyama T."/>
            <person name="Hasebe M."/>
            <person name="Maruyama T."/>
            <person name="Minagawa J."/>
            <person name="Obokata J."/>
            <person name="Shigenobu S."/>
        </authorList>
    </citation>
    <scope>NUCLEOTIDE SEQUENCE [LARGE SCALE GENOMIC DNA]</scope>
</reference>
<protein>
    <recommendedName>
        <fullName evidence="1">Reverse transcriptase domain-containing protein</fullName>
    </recommendedName>
</protein>
<dbReference type="InterPro" id="IPR000477">
    <property type="entry name" value="RT_dom"/>
</dbReference>
<organism evidence="2 3">
    <name type="scientific">Plakobranchus ocellatus</name>
    <dbReference type="NCBI Taxonomy" id="259542"/>
    <lineage>
        <taxon>Eukaryota</taxon>
        <taxon>Metazoa</taxon>
        <taxon>Spiralia</taxon>
        <taxon>Lophotrochozoa</taxon>
        <taxon>Mollusca</taxon>
        <taxon>Gastropoda</taxon>
        <taxon>Heterobranchia</taxon>
        <taxon>Euthyneura</taxon>
        <taxon>Panpulmonata</taxon>
        <taxon>Sacoglossa</taxon>
        <taxon>Placobranchoidea</taxon>
        <taxon>Plakobranchidae</taxon>
        <taxon>Plakobranchus</taxon>
    </lineage>
</organism>
<dbReference type="SUPFAM" id="SSF56672">
    <property type="entry name" value="DNA/RNA polymerases"/>
    <property type="match status" value="1"/>
</dbReference>
<name>A0AAV4DHH7_9GAST</name>
<proteinExistence type="predicted"/>
<gene>
    <name evidence="2" type="ORF">PoB_007021200</name>
</gene>
<dbReference type="Pfam" id="PF00078">
    <property type="entry name" value="RVT_1"/>
    <property type="match status" value="1"/>
</dbReference>
<dbReference type="CDD" id="cd01650">
    <property type="entry name" value="RT_nLTR_like"/>
    <property type="match status" value="1"/>
</dbReference>
<keyword evidence="3" id="KW-1185">Reference proteome</keyword>
<accession>A0AAV4DHH7</accession>
<dbReference type="InterPro" id="IPR043502">
    <property type="entry name" value="DNA/RNA_pol_sf"/>
</dbReference>
<feature type="domain" description="Reverse transcriptase" evidence="1">
    <location>
        <begin position="1"/>
        <end position="219"/>
    </location>
</feature>